<dbReference type="EMBL" id="KK088469">
    <property type="protein sequence ID" value="EYE90145.1"/>
    <property type="molecule type" value="Genomic_DNA"/>
</dbReference>
<organism evidence="7 8">
    <name type="scientific">Aspergillus ruber (strain CBS 135680)</name>
    <dbReference type="NCBI Taxonomy" id="1388766"/>
    <lineage>
        <taxon>Eukaryota</taxon>
        <taxon>Fungi</taxon>
        <taxon>Dikarya</taxon>
        <taxon>Ascomycota</taxon>
        <taxon>Pezizomycotina</taxon>
        <taxon>Eurotiomycetes</taxon>
        <taxon>Eurotiomycetidae</taxon>
        <taxon>Eurotiales</taxon>
        <taxon>Aspergillaceae</taxon>
        <taxon>Aspergillus</taxon>
        <taxon>Aspergillus subgen. Aspergillus</taxon>
    </lineage>
</organism>
<evidence type="ECO:0000256" key="3">
    <source>
        <dbReference type="ARBA" id="ARBA00022692"/>
    </source>
</evidence>
<keyword evidence="8" id="KW-1185">Reference proteome</keyword>
<feature type="transmembrane region" description="Helical" evidence="6">
    <location>
        <begin position="46"/>
        <end position="68"/>
    </location>
</feature>
<evidence type="ECO:0000256" key="1">
    <source>
        <dbReference type="ARBA" id="ARBA00004141"/>
    </source>
</evidence>
<dbReference type="GeneID" id="63698523"/>
<dbReference type="STRING" id="1388766.A0A017S1W2"/>
<comment type="subcellular location">
    <subcellularLocation>
        <location evidence="1">Membrane</location>
        <topology evidence="1">Multi-pass membrane protein</topology>
    </subcellularLocation>
</comment>
<feature type="non-terminal residue" evidence="7">
    <location>
        <position position="110"/>
    </location>
</feature>
<dbReference type="RefSeq" id="XP_040633835.1">
    <property type="nucleotide sequence ID" value="XM_040783399.1"/>
</dbReference>
<proteinExistence type="predicted"/>
<keyword evidence="5 6" id="KW-0472">Membrane</keyword>
<evidence type="ECO:0000256" key="6">
    <source>
        <dbReference type="SAM" id="Phobius"/>
    </source>
</evidence>
<accession>A0A017S1W2</accession>
<dbReference type="GO" id="GO:0016020">
    <property type="term" value="C:membrane"/>
    <property type="evidence" value="ECO:0007669"/>
    <property type="project" value="UniProtKB-SubCell"/>
</dbReference>
<evidence type="ECO:0000256" key="4">
    <source>
        <dbReference type="ARBA" id="ARBA00022989"/>
    </source>
</evidence>
<dbReference type="GO" id="GO:0022857">
    <property type="term" value="F:transmembrane transporter activity"/>
    <property type="evidence" value="ECO:0007669"/>
    <property type="project" value="UniProtKB-ARBA"/>
</dbReference>
<feature type="transmembrane region" description="Helical" evidence="6">
    <location>
        <begin position="19"/>
        <end position="39"/>
    </location>
</feature>
<reference evidence="8" key="1">
    <citation type="journal article" date="2014" name="Nat. Commun.">
        <title>Genomic adaptations of the halophilic Dead Sea filamentous fungus Eurotium rubrum.</title>
        <authorList>
            <person name="Kis-Papo T."/>
            <person name="Weig A.R."/>
            <person name="Riley R."/>
            <person name="Persoh D."/>
            <person name="Salamov A."/>
            <person name="Sun H."/>
            <person name="Lipzen A."/>
            <person name="Wasser S.P."/>
            <person name="Rambold G."/>
            <person name="Grigoriev I.V."/>
            <person name="Nevo E."/>
        </authorList>
    </citation>
    <scope>NUCLEOTIDE SEQUENCE [LARGE SCALE GENOMIC DNA]</scope>
    <source>
        <strain evidence="8">CBS 135680</strain>
    </source>
</reference>
<name>A0A017S1W2_ASPRC</name>
<keyword evidence="4 6" id="KW-1133">Transmembrane helix</keyword>
<dbReference type="PANTHER" id="PTHR45649">
    <property type="entry name" value="AMINO-ACID PERMEASE BAT1"/>
    <property type="match status" value="1"/>
</dbReference>
<evidence type="ECO:0000313" key="8">
    <source>
        <dbReference type="Proteomes" id="UP000019804"/>
    </source>
</evidence>
<feature type="non-terminal residue" evidence="7">
    <location>
        <position position="1"/>
    </location>
</feature>
<dbReference type="AlphaFoldDB" id="A0A017S1W2"/>
<evidence type="ECO:0008006" key="9">
    <source>
        <dbReference type="Google" id="ProtNLM"/>
    </source>
</evidence>
<evidence type="ECO:0000256" key="2">
    <source>
        <dbReference type="ARBA" id="ARBA00022448"/>
    </source>
</evidence>
<gene>
    <name evidence="7" type="ORF">EURHEDRAFT_429636</name>
</gene>
<evidence type="ECO:0000256" key="5">
    <source>
        <dbReference type="ARBA" id="ARBA00023136"/>
    </source>
</evidence>
<dbReference type="PANTHER" id="PTHR45649:SF11">
    <property type="entry name" value="TRANSPORTER, PUTATIVE (EUROFUNG)-RELATED"/>
    <property type="match status" value="1"/>
</dbReference>
<dbReference type="OrthoDB" id="2417308at2759"/>
<sequence length="110" mass="12037">EDDAILRANGHDQVMPRQFNWISALGLGFSITNSWVGYLSCFGQSLIYGGAQTCIFSLVVAFAIQLIITTELGELGSAFPSSGGQYHFCYILSPDNTKRYSAYIVGWLSV</sequence>
<dbReference type="HOGENOM" id="CLU_148151_0_0_1"/>
<evidence type="ECO:0000313" key="7">
    <source>
        <dbReference type="EMBL" id="EYE90145.1"/>
    </source>
</evidence>
<protein>
    <recommendedName>
        <fullName evidence="9">Amino acid permease/ SLC12A domain-containing protein</fullName>
    </recommendedName>
</protein>
<dbReference type="Gene3D" id="1.20.1740.10">
    <property type="entry name" value="Amino acid/polyamine transporter I"/>
    <property type="match status" value="1"/>
</dbReference>
<keyword evidence="3 6" id="KW-0812">Transmembrane</keyword>
<keyword evidence="2" id="KW-0813">Transport</keyword>
<dbReference type="Proteomes" id="UP000019804">
    <property type="component" value="Unassembled WGS sequence"/>
</dbReference>